<protein>
    <recommendedName>
        <fullName evidence="4">FtsX-like permease family protein</fullName>
    </recommendedName>
</protein>
<feature type="transmembrane region" description="Helical" evidence="1">
    <location>
        <begin position="281"/>
        <end position="299"/>
    </location>
</feature>
<dbReference type="EMBL" id="CP028130">
    <property type="protein sequence ID" value="AZZ56513.1"/>
    <property type="molecule type" value="Genomic_DNA"/>
</dbReference>
<accession>A0AAD1AE55</accession>
<sequence>MSAPAIATLLLRPGASESRKRTPILLVAAATFVALVLVTWIVYGTTHEDVTNGGAQVLSVVLSAVLSVPIADVVAASARTSTREREARVAHLGLLGASPRLLRRVVDIETLAITSAGIGLALLLLAVALPVLAILPLSGGAAGLAELIPPLGAVCAVVLPILGIAVLSARVAIAGVVADPLSASRRQRPYRVGRRRLLTAVGVLGISILAGTFVSAGLFALPALALAIAAYNSVMTIAGPFVIRVVAGIALKRARTADTLLSARSALEDPRMTWRQVSGTAVYVTTVLVVLMLLLMLMMLGSQEAMPAAEAAGYPDLQLGAGAALAAALLLTTCSSIETQLADLRDRAGLYRALDAMGMPAVTMLRARSRTVLAGAVIAIVGSLLVAGFLAVWAGVSAQTLLHPVFVMLTLPMLIAGVVPIAVGARISARSLDRLLTAER</sequence>
<gene>
    <name evidence="2" type="ORF">C7V51_11970</name>
</gene>
<keyword evidence="1" id="KW-1133">Transmembrane helix</keyword>
<proteinExistence type="predicted"/>
<evidence type="ECO:0000313" key="2">
    <source>
        <dbReference type="EMBL" id="AZZ56513.1"/>
    </source>
</evidence>
<feature type="transmembrane region" description="Helical" evidence="1">
    <location>
        <begin position="110"/>
        <end position="135"/>
    </location>
</feature>
<feature type="transmembrane region" description="Helical" evidence="1">
    <location>
        <begin position="372"/>
        <end position="395"/>
    </location>
</feature>
<feature type="transmembrane region" description="Helical" evidence="1">
    <location>
        <begin position="319"/>
        <end position="337"/>
    </location>
</feature>
<organism evidence="2 3">
    <name type="scientific">Rathayibacter iranicus</name>
    <dbReference type="NCBI Taxonomy" id="59737"/>
    <lineage>
        <taxon>Bacteria</taxon>
        <taxon>Bacillati</taxon>
        <taxon>Actinomycetota</taxon>
        <taxon>Actinomycetes</taxon>
        <taxon>Micrococcales</taxon>
        <taxon>Microbacteriaceae</taxon>
        <taxon>Rathayibacter</taxon>
    </lineage>
</organism>
<dbReference type="KEGG" id="ria:C7V51_11970"/>
<name>A0AAD1AE55_9MICO</name>
<keyword evidence="1" id="KW-0812">Transmembrane</keyword>
<dbReference type="AlphaFoldDB" id="A0AAD1AE55"/>
<feature type="transmembrane region" description="Helical" evidence="1">
    <location>
        <begin position="225"/>
        <end position="247"/>
    </location>
</feature>
<dbReference type="Proteomes" id="UP000283946">
    <property type="component" value="Chromosome"/>
</dbReference>
<feature type="transmembrane region" description="Helical" evidence="1">
    <location>
        <begin position="147"/>
        <end position="177"/>
    </location>
</feature>
<keyword evidence="1" id="KW-0472">Membrane</keyword>
<reference evidence="2 3" key="1">
    <citation type="submission" date="2018-03" db="EMBL/GenBank/DDBJ databases">
        <title>Bacteriophage NCPPB3778 and a type I-E CRISPR drive the evolution of the US Biological Select Agent, Rathayibacter toxicus.</title>
        <authorList>
            <person name="Davis E.W.II."/>
            <person name="Tabima J.F."/>
            <person name="Weisberg A.J."/>
            <person name="Dantas Lopes L."/>
            <person name="Wiseman M.S."/>
            <person name="Wiseman M.S."/>
            <person name="Pupko T."/>
            <person name="Belcher M.S."/>
            <person name="Sechler A.J."/>
            <person name="Tancos M.A."/>
            <person name="Schroeder B.K."/>
            <person name="Murray T.D."/>
            <person name="Luster D.G."/>
            <person name="Schneider W.L."/>
            <person name="Rogers E."/>
            <person name="Andreote F.D."/>
            <person name="Grunwald N.J."/>
            <person name="Putnam M.L."/>
            <person name="Chang J.H."/>
        </authorList>
    </citation>
    <scope>NUCLEOTIDE SEQUENCE [LARGE SCALE GENOMIC DNA]</scope>
    <source>
        <strain evidence="2 3">NCCPB 2253</strain>
    </source>
</reference>
<feature type="transmembrane region" description="Helical" evidence="1">
    <location>
        <begin position="401"/>
        <end position="425"/>
    </location>
</feature>
<feature type="transmembrane region" description="Helical" evidence="1">
    <location>
        <begin position="55"/>
        <end position="78"/>
    </location>
</feature>
<evidence type="ECO:0000313" key="3">
    <source>
        <dbReference type="Proteomes" id="UP000283946"/>
    </source>
</evidence>
<evidence type="ECO:0000256" key="1">
    <source>
        <dbReference type="SAM" id="Phobius"/>
    </source>
</evidence>
<dbReference type="RefSeq" id="WP_104265702.1">
    <property type="nucleotide sequence ID" value="NZ_CP028130.1"/>
</dbReference>
<evidence type="ECO:0008006" key="4">
    <source>
        <dbReference type="Google" id="ProtNLM"/>
    </source>
</evidence>
<feature type="transmembrane region" description="Helical" evidence="1">
    <location>
        <begin position="24"/>
        <end position="43"/>
    </location>
</feature>
<feature type="transmembrane region" description="Helical" evidence="1">
    <location>
        <begin position="197"/>
        <end position="219"/>
    </location>
</feature>